<dbReference type="Pfam" id="PF04149">
    <property type="entry name" value="DUF397"/>
    <property type="match status" value="1"/>
</dbReference>
<sequence length="68" mass="7236">MTSPQWRKSSRSSDGTSGQCVEVAQLDDAIGLRDSKASGSGHLSLSIGNFAGLVARAKRNELDFIAQR</sequence>
<evidence type="ECO:0000313" key="3">
    <source>
        <dbReference type="Proteomes" id="UP000183413"/>
    </source>
</evidence>
<evidence type="ECO:0000259" key="1">
    <source>
        <dbReference type="Pfam" id="PF04149"/>
    </source>
</evidence>
<gene>
    <name evidence="2" type="ORF">SAMN04489713_12166</name>
</gene>
<organism evidence="2 3">
    <name type="scientific">Actinomadura madurae</name>
    <dbReference type="NCBI Taxonomy" id="1993"/>
    <lineage>
        <taxon>Bacteria</taxon>
        <taxon>Bacillati</taxon>
        <taxon>Actinomycetota</taxon>
        <taxon>Actinomycetes</taxon>
        <taxon>Streptosporangiales</taxon>
        <taxon>Thermomonosporaceae</taxon>
        <taxon>Actinomadura</taxon>
    </lineage>
</organism>
<dbReference type="EMBL" id="FOVH01000021">
    <property type="protein sequence ID" value="SFQ04847.1"/>
    <property type="molecule type" value="Genomic_DNA"/>
</dbReference>
<dbReference type="STRING" id="1993.SAMN04489713_12166"/>
<accession>A0A1I5VBX4</accession>
<protein>
    <recommendedName>
        <fullName evidence="1">DUF397 domain-containing protein</fullName>
    </recommendedName>
</protein>
<dbReference type="InterPro" id="IPR007278">
    <property type="entry name" value="DUF397"/>
</dbReference>
<feature type="domain" description="DUF397" evidence="1">
    <location>
        <begin position="5"/>
        <end position="58"/>
    </location>
</feature>
<name>A0A1I5VBX4_9ACTN</name>
<dbReference type="InParanoid" id="A0A1I5VBX4"/>
<reference evidence="2 3" key="1">
    <citation type="submission" date="2016-10" db="EMBL/GenBank/DDBJ databases">
        <authorList>
            <person name="de Groot N.N."/>
        </authorList>
    </citation>
    <scope>NUCLEOTIDE SEQUENCE [LARGE SCALE GENOMIC DNA]</scope>
    <source>
        <strain evidence="2 3">DSM 43067</strain>
    </source>
</reference>
<dbReference type="AlphaFoldDB" id="A0A1I5VBX4"/>
<dbReference type="RefSeq" id="WP_075024250.1">
    <property type="nucleotide sequence ID" value="NZ_FOVH01000021.1"/>
</dbReference>
<dbReference type="Proteomes" id="UP000183413">
    <property type="component" value="Unassembled WGS sequence"/>
</dbReference>
<keyword evidence="3" id="KW-1185">Reference proteome</keyword>
<evidence type="ECO:0000313" key="2">
    <source>
        <dbReference type="EMBL" id="SFQ04847.1"/>
    </source>
</evidence>
<proteinExistence type="predicted"/>